<dbReference type="InterPro" id="IPR036661">
    <property type="entry name" value="Luciferase-like_sf"/>
</dbReference>
<evidence type="ECO:0000313" key="6">
    <source>
        <dbReference type="EMBL" id="GGG34379.1"/>
    </source>
</evidence>
<name>A0A8J2ZC42_9PROT</name>
<dbReference type="PANTHER" id="PTHR42847">
    <property type="entry name" value="ALKANESULFONATE MONOOXYGENASE"/>
    <property type="match status" value="1"/>
</dbReference>
<evidence type="ECO:0000256" key="3">
    <source>
        <dbReference type="ARBA" id="ARBA00023002"/>
    </source>
</evidence>
<reference evidence="6 7" key="1">
    <citation type="journal article" date="2014" name="Int. J. Syst. Evol. Microbiol.">
        <title>Complete genome sequence of Corynebacterium casei LMG S-19264T (=DSM 44701T), isolated from a smear-ripened cheese.</title>
        <authorList>
            <consortium name="US DOE Joint Genome Institute (JGI-PGF)"/>
            <person name="Walter F."/>
            <person name="Albersmeier A."/>
            <person name="Kalinowski J."/>
            <person name="Ruckert C."/>
        </authorList>
    </citation>
    <scope>NUCLEOTIDE SEQUENCE [LARGE SCALE GENOMIC DNA]</scope>
    <source>
        <strain evidence="6 7">CGMCC 1.16330</strain>
    </source>
</reference>
<dbReference type="GO" id="GO:0008726">
    <property type="term" value="F:alkanesulfonate monooxygenase activity"/>
    <property type="evidence" value="ECO:0007669"/>
    <property type="project" value="TreeGrafter"/>
</dbReference>
<evidence type="ECO:0000313" key="7">
    <source>
        <dbReference type="Proteomes" id="UP000597507"/>
    </source>
</evidence>
<sequence>MKLGVALPLGDVGGEPGTLREFAQAAEAEGYDDLMLPDHVLGVNAASRPGWDPARATSANLFHDPFVAFGFLAACTTRIGFSTQVLVLPQRQTVLVAKQAACLDVLCHGRFRLGIGVGWNEVEFAGLNEDFRNRGRRSEEQVQVLRALWAEPHVTFRGRWHRIEDAGLNPLPPRRRIPIWFGGHVDATLRRIAKWGDGWMMLAHPPGEEARRAFDTLRRHVEAEGRDPASVGIEVWVSTGSGAEEDWREEFRFWKSAGVTHVTLNNSYGRYHHRRIAGRSLVEHLDAMRRYRAAVADLL</sequence>
<dbReference type="InterPro" id="IPR050172">
    <property type="entry name" value="SsuD_RutA_monooxygenase"/>
</dbReference>
<proteinExistence type="predicted"/>
<protein>
    <recommendedName>
        <fullName evidence="5">Luciferase-like domain-containing protein</fullName>
    </recommendedName>
</protein>
<dbReference type="Pfam" id="PF00296">
    <property type="entry name" value="Bac_luciferase"/>
    <property type="match status" value="1"/>
</dbReference>
<gene>
    <name evidence="6" type="ORF">GCM10010964_22900</name>
</gene>
<keyword evidence="4" id="KW-0503">Monooxygenase</keyword>
<keyword evidence="7" id="KW-1185">Reference proteome</keyword>
<dbReference type="InterPro" id="IPR011251">
    <property type="entry name" value="Luciferase-like_dom"/>
</dbReference>
<dbReference type="GO" id="GO:0046306">
    <property type="term" value="P:alkanesulfonate catabolic process"/>
    <property type="evidence" value="ECO:0007669"/>
    <property type="project" value="TreeGrafter"/>
</dbReference>
<dbReference type="RefSeq" id="WP_188900277.1">
    <property type="nucleotide sequence ID" value="NZ_BMKS01000006.1"/>
</dbReference>
<dbReference type="Proteomes" id="UP000597507">
    <property type="component" value="Unassembled WGS sequence"/>
</dbReference>
<dbReference type="AlphaFoldDB" id="A0A8J2ZC42"/>
<evidence type="ECO:0000256" key="4">
    <source>
        <dbReference type="ARBA" id="ARBA00023033"/>
    </source>
</evidence>
<evidence type="ECO:0000259" key="5">
    <source>
        <dbReference type="Pfam" id="PF00296"/>
    </source>
</evidence>
<dbReference type="InterPro" id="IPR019921">
    <property type="entry name" value="Lucif-like_OxRdtase_Rv2161c"/>
</dbReference>
<evidence type="ECO:0000256" key="1">
    <source>
        <dbReference type="ARBA" id="ARBA00022630"/>
    </source>
</evidence>
<keyword evidence="3" id="KW-0560">Oxidoreductase</keyword>
<dbReference type="EMBL" id="BMKS01000006">
    <property type="protein sequence ID" value="GGG34379.1"/>
    <property type="molecule type" value="Genomic_DNA"/>
</dbReference>
<dbReference type="SUPFAM" id="SSF51679">
    <property type="entry name" value="Bacterial luciferase-like"/>
    <property type="match status" value="1"/>
</dbReference>
<comment type="caution">
    <text evidence="6">The sequence shown here is derived from an EMBL/GenBank/DDBJ whole genome shotgun (WGS) entry which is preliminary data.</text>
</comment>
<keyword evidence="1" id="KW-0285">Flavoprotein</keyword>
<organism evidence="6 7">
    <name type="scientific">Caldovatus sediminis</name>
    <dbReference type="NCBI Taxonomy" id="2041189"/>
    <lineage>
        <taxon>Bacteria</taxon>
        <taxon>Pseudomonadati</taxon>
        <taxon>Pseudomonadota</taxon>
        <taxon>Alphaproteobacteria</taxon>
        <taxon>Acetobacterales</taxon>
        <taxon>Roseomonadaceae</taxon>
        <taxon>Caldovatus</taxon>
    </lineage>
</organism>
<dbReference type="NCBIfam" id="TIGR03619">
    <property type="entry name" value="F420_Rv2161c"/>
    <property type="match status" value="1"/>
</dbReference>
<accession>A0A8J2ZC42</accession>
<evidence type="ECO:0000256" key="2">
    <source>
        <dbReference type="ARBA" id="ARBA00022643"/>
    </source>
</evidence>
<dbReference type="Gene3D" id="3.20.20.30">
    <property type="entry name" value="Luciferase-like domain"/>
    <property type="match status" value="1"/>
</dbReference>
<keyword evidence="2" id="KW-0288">FMN</keyword>
<dbReference type="PANTHER" id="PTHR42847:SF4">
    <property type="entry name" value="ALKANESULFONATE MONOOXYGENASE-RELATED"/>
    <property type="match status" value="1"/>
</dbReference>
<feature type="domain" description="Luciferase-like" evidence="5">
    <location>
        <begin position="15"/>
        <end position="270"/>
    </location>
</feature>